<dbReference type="PATRIC" id="fig|698760.3.peg.3559"/>
<sequence>MGELRPGVFTRLFAEIQHAGQMKAHRVITQLALAVERQAKINTSVGAHRRGTPTPARPGAGPAVVSGTLRRSITHSPVIYVGGGWETKVGTAVGFTPPHGRTPANKYGYYLEKEGLKNGATYPFLKPAFDFGARVVAPQLYQAVFRPGWPRI</sequence>
<organism evidence="1 2">
    <name type="scientific">Streptomyces turgidiscabies (strain Car8)</name>
    <dbReference type="NCBI Taxonomy" id="698760"/>
    <lineage>
        <taxon>Bacteria</taxon>
        <taxon>Bacillati</taxon>
        <taxon>Actinomycetota</taxon>
        <taxon>Actinomycetes</taxon>
        <taxon>Kitasatosporales</taxon>
        <taxon>Streptomycetaceae</taxon>
        <taxon>Streptomyces</taxon>
    </lineage>
</organism>
<dbReference type="Proteomes" id="UP000010931">
    <property type="component" value="Unassembled WGS sequence"/>
</dbReference>
<proteinExistence type="predicted"/>
<evidence type="ECO:0000313" key="1">
    <source>
        <dbReference type="EMBL" id="ELP67688.1"/>
    </source>
</evidence>
<accession>L7F7W7</accession>
<name>L7F7W7_STRT8</name>
<gene>
    <name evidence="1" type="ORF">STRTUCAR8_08546</name>
</gene>
<keyword evidence="2" id="KW-1185">Reference proteome</keyword>
<comment type="caution">
    <text evidence="1">The sequence shown here is derived from an EMBL/GenBank/DDBJ whole genome shotgun (WGS) entry which is preliminary data.</text>
</comment>
<evidence type="ECO:0000313" key="2">
    <source>
        <dbReference type="Proteomes" id="UP000010931"/>
    </source>
</evidence>
<protein>
    <recommendedName>
        <fullName evidence="3">HK97 gp10 family phage protein</fullName>
    </recommendedName>
</protein>
<evidence type="ECO:0008006" key="3">
    <source>
        <dbReference type="Google" id="ProtNLM"/>
    </source>
</evidence>
<dbReference type="EMBL" id="AEJB01000272">
    <property type="protein sequence ID" value="ELP67688.1"/>
    <property type="molecule type" value="Genomic_DNA"/>
</dbReference>
<dbReference type="AlphaFoldDB" id="L7F7W7"/>
<reference evidence="1 2" key="1">
    <citation type="journal article" date="2011" name="Plasmid">
        <title>Streptomyces turgidiscabies Car8 contains a modular pathogenicity island that shares virulence genes with other actinobacterial plant pathogens.</title>
        <authorList>
            <person name="Huguet-Tapia J.C."/>
            <person name="Badger J.H."/>
            <person name="Loria R."/>
            <person name="Pettis G.S."/>
        </authorList>
    </citation>
    <scope>NUCLEOTIDE SEQUENCE [LARGE SCALE GENOMIC DNA]</scope>
    <source>
        <strain evidence="1 2">Car8</strain>
    </source>
</reference>
<dbReference type="RefSeq" id="WP_006377218.1">
    <property type="nucleotide sequence ID" value="NZ_AEJB01000272.1"/>
</dbReference>